<keyword evidence="1" id="KW-0489">Methyltransferase</keyword>
<gene>
    <name evidence="1" type="ORF">ERS852406_01981</name>
</gene>
<dbReference type="PANTHER" id="PTHR35866:SF1">
    <property type="entry name" value="YKGJ FAMILY CYSTEINE CLUSTER PROTEIN"/>
    <property type="match status" value="1"/>
</dbReference>
<keyword evidence="1" id="KW-0808">Transferase</keyword>
<dbReference type="PANTHER" id="PTHR35866">
    <property type="entry name" value="PUTATIVE-RELATED"/>
    <property type="match status" value="1"/>
</dbReference>
<dbReference type="Pfam" id="PF03692">
    <property type="entry name" value="CxxCxxCC"/>
    <property type="match status" value="1"/>
</dbReference>
<dbReference type="InterPro" id="IPR005358">
    <property type="entry name" value="Puta_zinc/iron-chelating_dom"/>
</dbReference>
<dbReference type="Proteomes" id="UP000095706">
    <property type="component" value="Unassembled WGS sequence"/>
</dbReference>
<keyword evidence="1" id="KW-0966">Cell projection</keyword>
<proteinExistence type="predicted"/>
<keyword evidence="1" id="KW-0282">Flagellum</keyword>
<protein>
    <submittedName>
        <fullName evidence="1">Flagellin N-methylase</fullName>
    </submittedName>
</protein>
<dbReference type="OrthoDB" id="9810361at2"/>
<keyword evidence="1" id="KW-0969">Cilium</keyword>
<name>A0A174S7Y4_9FIRM</name>
<sequence>MERNVDIDKISDGKRYGANDMVKVGCDDCRGCSACCRGMGDSIVLDPMDLYRLERKLGKTMEEILTAGYISLRVVDGVILPHLKMTEQSDQCSFLNDEGRCSIHDARPGFCRMFPLGRLYENGTFSYFLQVSECPKENKTKVKVRRWLDTPELGKYEAFTNEWHYYLKEKQNEARRTEDDALRQQISMGILKLFYLLPYDTKTDFYAQFAARMEAAGKN</sequence>
<dbReference type="GO" id="GO:0008168">
    <property type="term" value="F:methyltransferase activity"/>
    <property type="evidence" value="ECO:0007669"/>
    <property type="project" value="UniProtKB-KW"/>
</dbReference>
<accession>A0A174S7Y4</accession>
<organism evidence="1 2">
    <name type="scientific">Fusicatenibacter saccharivorans</name>
    <dbReference type="NCBI Taxonomy" id="1150298"/>
    <lineage>
        <taxon>Bacteria</taxon>
        <taxon>Bacillati</taxon>
        <taxon>Bacillota</taxon>
        <taxon>Clostridia</taxon>
        <taxon>Lachnospirales</taxon>
        <taxon>Lachnospiraceae</taxon>
        <taxon>Fusicatenibacter</taxon>
    </lineage>
</organism>
<dbReference type="STRING" id="1150298.ERS852406_01981"/>
<evidence type="ECO:0000313" key="2">
    <source>
        <dbReference type="Proteomes" id="UP000095706"/>
    </source>
</evidence>
<evidence type="ECO:0000313" key="1">
    <source>
        <dbReference type="EMBL" id="CUO44468.1"/>
    </source>
</evidence>
<dbReference type="RefSeq" id="WP_055220439.1">
    <property type="nucleotide sequence ID" value="NZ_CYYV01000009.1"/>
</dbReference>
<reference evidence="1 2" key="1">
    <citation type="submission" date="2015-09" db="EMBL/GenBank/DDBJ databases">
        <authorList>
            <consortium name="Pathogen Informatics"/>
        </authorList>
    </citation>
    <scope>NUCLEOTIDE SEQUENCE [LARGE SCALE GENOMIC DNA]</scope>
    <source>
        <strain evidence="1 2">2789STDY5608849</strain>
    </source>
</reference>
<dbReference type="EMBL" id="CYYV01000009">
    <property type="protein sequence ID" value="CUO44468.1"/>
    <property type="molecule type" value="Genomic_DNA"/>
</dbReference>
<dbReference type="GO" id="GO:0032259">
    <property type="term" value="P:methylation"/>
    <property type="evidence" value="ECO:0007669"/>
    <property type="project" value="UniProtKB-KW"/>
</dbReference>
<dbReference type="AlphaFoldDB" id="A0A174S7Y4"/>